<name>A0A9E4T6G6_9GAMM</name>
<feature type="domain" description="Bbp19-like phage" evidence="2">
    <location>
        <begin position="34"/>
        <end position="96"/>
    </location>
</feature>
<evidence type="ECO:0000259" key="2">
    <source>
        <dbReference type="Pfam" id="PF25181"/>
    </source>
</evidence>
<sequence length="104" mass="12269">MSQKKPYNAGDEAEVKKAASESEKFADAEYESLKFIMSDERGRRFIWWLLGESHMYQTSFTGNSQTFFLEGERNVGLKVMDRLHRQHLKDYLRMVQEHAEEDDS</sequence>
<gene>
    <name evidence="3" type="ORF">JAZ07_16950</name>
</gene>
<evidence type="ECO:0000313" key="4">
    <source>
        <dbReference type="Proteomes" id="UP000886667"/>
    </source>
</evidence>
<dbReference type="AlphaFoldDB" id="A0A9E4T6G6"/>
<dbReference type="EMBL" id="JAEPCM010000606">
    <property type="protein sequence ID" value="MCG7948034.1"/>
    <property type="molecule type" value="Genomic_DNA"/>
</dbReference>
<evidence type="ECO:0000256" key="1">
    <source>
        <dbReference type="SAM" id="MobiDB-lite"/>
    </source>
</evidence>
<reference evidence="3" key="1">
    <citation type="journal article" date="2021" name="Proc. Natl. Acad. Sci. U.S.A.">
        <title>Global biogeography of chemosynthetic symbionts reveals both localized and globally distributed symbiont groups. .</title>
        <authorList>
            <person name="Osvatic J.T."/>
            <person name="Wilkins L.G.E."/>
            <person name="Leibrecht L."/>
            <person name="Leray M."/>
            <person name="Zauner S."/>
            <person name="Polzin J."/>
            <person name="Camacho Y."/>
            <person name="Gros O."/>
            <person name="van Gils J.A."/>
            <person name="Eisen J.A."/>
            <person name="Petersen J.M."/>
            <person name="Yuen B."/>
        </authorList>
    </citation>
    <scope>NUCLEOTIDE SEQUENCE</scope>
    <source>
        <strain evidence="3">MAGclacostrist064TRANS</strain>
    </source>
</reference>
<accession>A0A9E4T6G6</accession>
<dbReference type="Pfam" id="PF25181">
    <property type="entry name" value="Phage_Bbp19"/>
    <property type="match status" value="1"/>
</dbReference>
<feature type="region of interest" description="Disordered" evidence="1">
    <location>
        <begin position="1"/>
        <end position="21"/>
    </location>
</feature>
<comment type="caution">
    <text evidence="3">The sequence shown here is derived from an EMBL/GenBank/DDBJ whole genome shotgun (WGS) entry which is preliminary data.</text>
</comment>
<dbReference type="InterPro" id="IPR057447">
    <property type="entry name" value="Bbp19-like_phage"/>
</dbReference>
<organism evidence="3 4">
    <name type="scientific">Candidatus Thiodiazotropha taylori</name>
    <dbReference type="NCBI Taxonomy" id="2792791"/>
    <lineage>
        <taxon>Bacteria</taxon>
        <taxon>Pseudomonadati</taxon>
        <taxon>Pseudomonadota</taxon>
        <taxon>Gammaproteobacteria</taxon>
        <taxon>Chromatiales</taxon>
        <taxon>Sedimenticolaceae</taxon>
        <taxon>Candidatus Thiodiazotropha</taxon>
    </lineage>
</organism>
<dbReference type="Proteomes" id="UP000886667">
    <property type="component" value="Unassembled WGS sequence"/>
</dbReference>
<proteinExistence type="predicted"/>
<protein>
    <recommendedName>
        <fullName evidence="2">Bbp19-like phage domain-containing protein</fullName>
    </recommendedName>
</protein>
<evidence type="ECO:0000313" key="3">
    <source>
        <dbReference type="EMBL" id="MCG7948034.1"/>
    </source>
</evidence>